<keyword evidence="5" id="KW-0547">Nucleotide-binding</keyword>
<evidence type="ECO:0000256" key="2">
    <source>
        <dbReference type="ARBA" id="ARBA00012438"/>
    </source>
</evidence>
<accession>A0A2N7PKL3</accession>
<dbReference type="SUPFAM" id="SSF47384">
    <property type="entry name" value="Homodimeric domain of signal transducing histidine kinase"/>
    <property type="match status" value="1"/>
</dbReference>
<dbReference type="PRINTS" id="PR00344">
    <property type="entry name" value="BCTRLSENSOR"/>
</dbReference>
<keyword evidence="4" id="KW-0808">Transferase</keyword>
<dbReference type="Gene3D" id="3.30.565.10">
    <property type="entry name" value="Histidine kinase-like ATPase, C-terminal domain"/>
    <property type="match status" value="1"/>
</dbReference>
<dbReference type="InterPro" id="IPR036097">
    <property type="entry name" value="HisK_dim/P_sf"/>
</dbReference>
<keyword evidence="9" id="KW-1133">Transmembrane helix</keyword>
<dbReference type="EC" id="2.7.13.3" evidence="2"/>
<evidence type="ECO:0000256" key="4">
    <source>
        <dbReference type="ARBA" id="ARBA00022679"/>
    </source>
</evidence>
<dbReference type="Gene3D" id="1.10.287.130">
    <property type="match status" value="1"/>
</dbReference>
<feature type="transmembrane region" description="Helical" evidence="9">
    <location>
        <begin position="172"/>
        <end position="192"/>
    </location>
</feature>
<evidence type="ECO:0000256" key="9">
    <source>
        <dbReference type="SAM" id="Phobius"/>
    </source>
</evidence>
<evidence type="ECO:0000256" key="6">
    <source>
        <dbReference type="ARBA" id="ARBA00022777"/>
    </source>
</evidence>
<dbReference type="AlphaFoldDB" id="A0A2N7PKL3"/>
<comment type="catalytic activity">
    <reaction evidence="1">
        <text>ATP + protein L-histidine = ADP + protein N-phospho-L-histidine.</text>
        <dbReference type="EC" id="2.7.13.3"/>
    </reaction>
</comment>
<dbReference type="PANTHER" id="PTHR43065">
    <property type="entry name" value="SENSOR HISTIDINE KINASE"/>
    <property type="match status" value="1"/>
</dbReference>
<dbReference type="SUPFAM" id="SSF55874">
    <property type="entry name" value="ATPase domain of HSP90 chaperone/DNA topoisomerase II/histidine kinase"/>
    <property type="match status" value="1"/>
</dbReference>
<dbReference type="InterPro" id="IPR005467">
    <property type="entry name" value="His_kinase_dom"/>
</dbReference>
<dbReference type="GO" id="GO:0000155">
    <property type="term" value="F:phosphorelay sensor kinase activity"/>
    <property type="evidence" value="ECO:0007669"/>
    <property type="project" value="InterPro"/>
</dbReference>
<dbReference type="SMART" id="SM00387">
    <property type="entry name" value="HATPase_c"/>
    <property type="match status" value="1"/>
</dbReference>
<dbReference type="Pfam" id="PF02518">
    <property type="entry name" value="HATPase_c"/>
    <property type="match status" value="1"/>
</dbReference>
<dbReference type="PANTHER" id="PTHR43065:SF10">
    <property type="entry name" value="PEROXIDE STRESS-ACTIVATED HISTIDINE KINASE MAK3"/>
    <property type="match status" value="1"/>
</dbReference>
<dbReference type="CDD" id="cd00075">
    <property type="entry name" value="HATPase"/>
    <property type="match status" value="1"/>
</dbReference>
<sequence>MNKKIGKLFREPLGLLTLIFNLLFILFCLFQVLYFKHYLKQSLTSKVESTLDQVEGKLSDYVRFLENFYKIPFIPEFAELPESKGWLLELVDFLEDLFKREHFLSLAIFYQKNHLLSWNYREKNIPFKECQNQIVEEGNLLKALRKATIENKEYCIYLTLDISYYKGTLKKYLFINLFFCLLTLAVVFYLFLRFTEAEERKREAEMKLQAERELAFLGRMAATLAHELRNSLNNLFLLLQASTSSSENPLQRQILNEVKSLLNWTQEILLFHKEIKISPEYFNPEDLLLELKLLAAQSGKKVEFKIVNKVDRIFGDPFWLKKAFENLVKNALQAVPEGGKISLTLKKEHQTYIFEVYDSGEPILDELKKKIFEPFYSTKKEGFGLGLYLVKKIIEAHQGGIEIENLKENGKIFRIFWKEP</sequence>
<keyword evidence="7" id="KW-0067">ATP-binding</keyword>
<name>A0A2N7PKL3_9BACT</name>
<gene>
    <name evidence="11" type="ORF">C0197_01625</name>
</gene>
<protein>
    <recommendedName>
        <fullName evidence="2">histidine kinase</fullName>
        <ecNumber evidence="2">2.7.13.3</ecNumber>
    </recommendedName>
</protein>
<proteinExistence type="predicted"/>
<evidence type="ECO:0000313" key="11">
    <source>
        <dbReference type="EMBL" id="PMP63892.1"/>
    </source>
</evidence>
<keyword evidence="3" id="KW-0597">Phosphoprotein</keyword>
<evidence type="ECO:0000259" key="10">
    <source>
        <dbReference type="PROSITE" id="PS50109"/>
    </source>
</evidence>
<evidence type="ECO:0000256" key="5">
    <source>
        <dbReference type="ARBA" id="ARBA00022741"/>
    </source>
</evidence>
<dbReference type="EMBL" id="PNIE01000025">
    <property type="protein sequence ID" value="PMP63892.1"/>
    <property type="molecule type" value="Genomic_DNA"/>
</dbReference>
<feature type="transmembrane region" description="Helical" evidence="9">
    <location>
        <begin position="12"/>
        <end position="35"/>
    </location>
</feature>
<keyword evidence="8" id="KW-0902">Two-component regulatory system</keyword>
<reference evidence="11 12" key="1">
    <citation type="submission" date="2018-01" db="EMBL/GenBank/DDBJ databases">
        <title>Metagenomic assembled genomes from two thermal pools in the Uzon Caldera, Kamchatka, Russia.</title>
        <authorList>
            <person name="Wilkins L."/>
            <person name="Ettinger C."/>
        </authorList>
    </citation>
    <scope>NUCLEOTIDE SEQUENCE [LARGE SCALE GENOMIC DNA]</scope>
    <source>
        <strain evidence="11">ZAV-15</strain>
    </source>
</reference>
<dbReference type="PROSITE" id="PS50109">
    <property type="entry name" value="HIS_KIN"/>
    <property type="match status" value="1"/>
</dbReference>
<evidence type="ECO:0000256" key="1">
    <source>
        <dbReference type="ARBA" id="ARBA00000085"/>
    </source>
</evidence>
<evidence type="ECO:0000313" key="12">
    <source>
        <dbReference type="Proteomes" id="UP000235731"/>
    </source>
</evidence>
<dbReference type="InterPro" id="IPR003594">
    <property type="entry name" value="HATPase_dom"/>
</dbReference>
<dbReference type="InterPro" id="IPR004358">
    <property type="entry name" value="Sig_transdc_His_kin-like_C"/>
</dbReference>
<keyword evidence="6" id="KW-0418">Kinase</keyword>
<dbReference type="InterPro" id="IPR036890">
    <property type="entry name" value="HATPase_C_sf"/>
</dbReference>
<feature type="domain" description="Histidine kinase" evidence="10">
    <location>
        <begin position="223"/>
        <end position="420"/>
    </location>
</feature>
<keyword evidence="9" id="KW-0812">Transmembrane</keyword>
<dbReference type="GO" id="GO:0005524">
    <property type="term" value="F:ATP binding"/>
    <property type="evidence" value="ECO:0007669"/>
    <property type="project" value="UniProtKB-KW"/>
</dbReference>
<organism evidence="11 12">
    <name type="scientific">Caldimicrobium thiodismutans</name>
    <dbReference type="NCBI Taxonomy" id="1653476"/>
    <lineage>
        <taxon>Bacteria</taxon>
        <taxon>Pseudomonadati</taxon>
        <taxon>Thermodesulfobacteriota</taxon>
        <taxon>Thermodesulfobacteria</taxon>
        <taxon>Thermodesulfobacteriales</taxon>
        <taxon>Thermodesulfobacteriaceae</taxon>
        <taxon>Caldimicrobium</taxon>
    </lineage>
</organism>
<evidence type="ECO:0000256" key="8">
    <source>
        <dbReference type="ARBA" id="ARBA00023012"/>
    </source>
</evidence>
<dbReference type="Proteomes" id="UP000235731">
    <property type="component" value="Unassembled WGS sequence"/>
</dbReference>
<evidence type="ECO:0000256" key="7">
    <source>
        <dbReference type="ARBA" id="ARBA00022840"/>
    </source>
</evidence>
<evidence type="ECO:0000256" key="3">
    <source>
        <dbReference type="ARBA" id="ARBA00022553"/>
    </source>
</evidence>
<comment type="caution">
    <text evidence="11">The sequence shown here is derived from an EMBL/GenBank/DDBJ whole genome shotgun (WGS) entry which is preliminary data.</text>
</comment>
<keyword evidence="9" id="KW-0472">Membrane</keyword>